<dbReference type="OrthoDB" id="2288700at2759"/>
<name>A0A1Y1XEK8_9FUNG</name>
<gene>
    <name evidence="1" type="ORF">BCR32DRAFT_277398</name>
</gene>
<organism evidence="1 2">
    <name type="scientific">Anaeromyces robustus</name>
    <dbReference type="NCBI Taxonomy" id="1754192"/>
    <lineage>
        <taxon>Eukaryota</taxon>
        <taxon>Fungi</taxon>
        <taxon>Fungi incertae sedis</taxon>
        <taxon>Chytridiomycota</taxon>
        <taxon>Chytridiomycota incertae sedis</taxon>
        <taxon>Neocallimastigomycetes</taxon>
        <taxon>Neocallimastigales</taxon>
        <taxon>Neocallimastigaceae</taxon>
        <taxon>Anaeromyces</taxon>
    </lineage>
</organism>
<evidence type="ECO:0000313" key="2">
    <source>
        <dbReference type="Proteomes" id="UP000193944"/>
    </source>
</evidence>
<dbReference type="AlphaFoldDB" id="A0A1Y1XEK8"/>
<protein>
    <submittedName>
        <fullName evidence="1">Uncharacterized protein</fullName>
    </submittedName>
</protein>
<accession>A0A1Y1XEK8</accession>
<comment type="caution">
    <text evidence="1">The sequence shown here is derived from an EMBL/GenBank/DDBJ whole genome shotgun (WGS) entry which is preliminary data.</text>
</comment>
<sequence>MILQLYKDIQINVISNVESVVSTLNETKAVANALVLNVDYNSKEAMSQLIKNQLESASILFLHLKLDNQNVKDGFICFDNIISEYIDNDDIGCVVVLSYADRYNNAIKKYYEKPQLHCDSYQVGDFVLPKQSGCHKFGQYVEVEDVPMSLCYRHNGSIRCDKRQKFSEEDCKYGGNNSILTYHFLAELAFKLGFTSKFGA</sequence>
<reference evidence="1 2" key="1">
    <citation type="submission" date="2016-08" db="EMBL/GenBank/DDBJ databases">
        <title>A Parts List for Fungal Cellulosomes Revealed by Comparative Genomics.</title>
        <authorList>
            <consortium name="DOE Joint Genome Institute"/>
            <person name="Haitjema C.H."/>
            <person name="Gilmore S.P."/>
            <person name="Henske J.K."/>
            <person name="Solomon K.V."/>
            <person name="De Groot R."/>
            <person name="Kuo A."/>
            <person name="Mondo S.J."/>
            <person name="Salamov A.A."/>
            <person name="Labutti K."/>
            <person name="Zhao Z."/>
            <person name="Chiniquy J."/>
            <person name="Barry K."/>
            <person name="Brewer H.M."/>
            <person name="Purvine S.O."/>
            <person name="Wright A.T."/>
            <person name="Boxma B."/>
            <person name="Van Alen T."/>
            <person name="Hackstein J.H."/>
            <person name="Baker S.E."/>
            <person name="Grigoriev I.V."/>
            <person name="O'Malley M.A."/>
        </authorList>
    </citation>
    <scope>NUCLEOTIDE SEQUENCE [LARGE SCALE GENOMIC DNA]</scope>
    <source>
        <strain evidence="1 2">S4</strain>
    </source>
</reference>
<dbReference type="EMBL" id="MCFG01000058">
    <property type="protein sequence ID" value="ORX84122.1"/>
    <property type="molecule type" value="Genomic_DNA"/>
</dbReference>
<reference evidence="1 2" key="2">
    <citation type="submission" date="2016-08" db="EMBL/GenBank/DDBJ databases">
        <title>Pervasive Adenine N6-methylation of Active Genes in Fungi.</title>
        <authorList>
            <consortium name="DOE Joint Genome Institute"/>
            <person name="Mondo S.J."/>
            <person name="Dannebaum R.O."/>
            <person name="Kuo R.C."/>
            <person name="Labutti K."/>
            <person name="Haridas S."/>
            <person name="Kuo A."/>
            <person name="Salamov A."/>
            <person name="Ahrendt S.R."/>
            <person name="Lipzen A."/>
            <person name="Sullivan W."/>
            <person name="Andreopoulos W.B."/>
            <person name="Clum A."/>
            <person name="Lindquist E."/>
            <person name="Daum C."/>
            <person name="Ramamoorthy G.K."/>
            <person name="Gryganskyi A."/>
            <person name="Culley D."/>
            <person name="Magnuson J.K."/>
            <person name="James T.Y."/>
            <person name="O'Malley M.A."/>
            <person name="Stajich J.E."/>
            <person name="Spatafora J.W."/>
            <person name="Visel A."/>
            <person name="Grigoriev I.V."/>
        </authorList>
    </citation>
    <scope>NUCLEOTIDE SEQUENCE [LARGE SCALE GENOMIC DNA]</scope>
    <source>
        <strain evidence="1 2">S4</strain>
    </source>
</reference>
<keyword evidence="2" id="KW-1185">Reference proteome</keyword>
<dbReference type="Proteomes" id="UP000193944">
    <property type="component" value="Unassembled WGS sequence"/>
</dbReference>
<proteinExistence type="predicted"/>
<evidence type="ECO:0000313" key="1">
    <source>
        <dbReference type="EMBL" id="ORX84122.1"/>
    </source>
</evidence>